<feature type="compositionally biased region" description="Basic residues" evidence="1">
    <location>
        <begin position="1"/>
        <end position="11"/>
    </location>
</feature>
<keyword evidence="3" id="KW-1185">Reference proteome</keyword>
<comment type="caution">
    <text evidence="2">The sequence shown here is derived from an EMBL/GenBank/DDBJ whole genome shotgun (WGS) entry which is preliminary data.</text>
</comment>
<protein>
    <submittedName>
        <fullName evidence="2">Uncharacterized protein</fullName>
    </submittedName>
</protein>
<evidence type="ECO:0000313" key="2">
    <source>
        <dbReference type="EMBL" id="MEJ8642400.1"/>
    </source>
</evidence>
<evidence type="ECO:0000256" key="1">
    <source>
        <dbReference type="SAM" id="MobiDB-lite"/>
    </source>
</evidence>
<evidence type="ECO:0000313" key="3">
    <source>
        <dbReference type="Proteomes" id="UP001382904"/>
    </source>
</evidence>
<proteinExistence type="predicted"/>
<organism evidence="2 3">
    <name type="scientific">Streptomyces caledonius</name>
    <dbReference type="NCBI Taxonomy" id="3134107"/>
    <lineage>
        <taxon>Bacteria</taxon>
        <taxon>Bacillati</taxon>
        <taxon>Actinomycetota</taxon>
        <taxon>Actinomycetes</taxon>
        <taxon>Kitasatosporales</taxon>
        <taxon>Streptomycetaceae</taxon>
        <taxon>Streptomyces</taxon>
    </lineage>
</organism>
<gene>
    <name evidence="2" type="ORF">WKI68_15160</name>
</gene>
<dbReference type="EMBL" id="JBBKAM010000002">
    <property type="protein sequence ID" value="MEJ8642400.1"/>
    <property type="molecule type" value="Genomic_DNA"/>
</dbReference>
<reference evidence="2 3" key="1">
    <citation type="submission" date="2024-03" db="EMBL/GenBank/DDBJ databases">
        <title>Novel Streptomyces species of biotechnological and ecological value are a feature of Machair soil.</title>
        <authorList>
            <person name="Prole J.R."/>
            <person name="Goodfellow M."/>
            <person name="Allenby N."/>
            <person name="Ward A.C."/>
        </authorList>
    </citation>
    <scope>NUCLEOTIDE SEQUENCE [LARGE SCALE GENOMIC DNA]</scope>
    <source>
        <strain evidence="2 3">MS1.HAVA.3</strain>
    </source>
</reference>
<accession>A0ABU8U3E1</accession>
<feature type="region of interest" description="Disordered" evidence="1">
    <location>
        <begin position="1"/>
        <end position="110"/>
    </location>
</feature>
<name>A0ABU8U3E1_9ACTN</name>
<sequence length="110" mass="11173">MAARPRRRGGARRGGAGPLRGHGYAPPAPPVSVRPAAPAAVPPAGPAAEQPAAPRPAPPGSATVVLRTKDRDTGAPLPGARFELWRRPTTGPDSRPAVRTPTRSTTAPSA</sequence>
<dbReference type="Proteomes" id="UP001382904">
    <property type="component" value="Unassembled WGS sequence"/>
</dbReference>
<feature type="compositionally biased region" description="Polar residues" evidence="1">
    <location>
        <begin position="101"/>
        <end position="110"/>
    </location>
</feature>